<evidence type="ECO:0000313" key="4">
    <source>
        <dbReference type="Proteomes" id="UP000053199"/>
    </source>
</evidence>
<name>A0A0V8I7P5_9MICC</name>
<evidence type="ECO:0000256" key="1">
    <source>
        <dbReference type="SAM" id="MobiDB-lite"/>
    </source>
</evidence>
<keyword evidence="2" id="KW-0732">Signal</keyword>
<feature type="compositionally biased region" description="Polar residues" evidence="1">
    <location>
        <begin position="72"/>
        <end position="83"/>
    </location>
</feature>
<dbReference type="RefSeq" id="WP_058269369.1">
    <property type="nucleotide sequence ID" value="NZ_FMAZ01000008.1"/>
</dbReference>
<evidence type="ECO:0000313" key="3">
    <source>
        <dbReference type="EMBL" id="KSU70811.1"/>
    </source>
</evidence>
<organism evidence="3 4">
    <name type="scientific">Pseudarthrobacter enclensis</name>
    <dbReference type="NCBI Taxonomy" id="993070"/>
    <lineage>
        <taxon>Bacteria</taxon>
        <taxon>Bacillati</taxon>
        <taxon>Actinomycetota</taxon>
        <taxon>Actinomycetes</taxon>
        <taxon>Micrococcales</taxon>
        <taxon>Micrococcaceae</taxon>
        <taxon>Pseudarthrobacter</taxon>
    </lineage>
</organism>
<evidence type="ECO:0008006" key="5">
    <source>
        <dbReference type="Google" id="ProtNLM"/>
    </source>
</evidence>
<sequence>MRPQHPAPFLLAAIAAGALSLAGCAAGSAPDSAGTPAASGQPAPAVPPTAPSTQAGASTAQAGPDPSIIPAATSSPLTPGPQTFTFGDGRLSFAYPEGWQVKHELASTSPAVETATVLDAAGKEQIAIYYSQIADATEGNVSRTVIETDPVPGLVGASVPTPSSSFYIDRANGASHYRMGLTPGAPVSPDGQVQYGLVRLGERVLTADVLFDEPRFDGDDAAQGWYWSDEGRALKSVLMSFSYR</sequence>
<protein>
    <recommendedName>
        <fullName evidence="5">Lipoprotein</fullName>
    </recommendedName>
</protein>
<dbReference type="PROSITE" id="PS51257">
    <property type="entry name" value="PROKAR_LIPOPROTEIN"/>
    <property type="match status" value="1"/>
</dbReference>
<dbReference type="OrthoDB" id="4944818at2"/>
<dbReference type="EMBL" id="LNQM01000009">
    <property type="protein sequence ID" value="KSU70811.1"/>
    <property type="molecule type" value="Genomic_DNA"/>
</dbReference>
<reference evidence="3 4" key="1">
    <citation type="journal article" date="2014" name="Arch. Microbiol.">
        <title>Arthrobacter enclensis sp. nov., isolated from sediment sample.</title>
        <authorList>
            <person name="Dastager S.G."/>
            <person name="Liu Q."/>
            <person name="Tang S.K."/>
            <person name="Krishnamurthi S."/>
            <person name="Lee J.C."/>
            <person name="Li W.J."/>
        </authorList>
    </citation>
    <scope>NUCLEOTIDE SEQUENCE [LARGE SCALE GENOMIC DNA]</scope>
    <source>
        <strain evidence="3 4">NIO-1008</strain>
    </source>
</reference>
<keyword evidence="4" id="KW-1185">Reference proteome</keyword>
<gene>
    <name evidence="3" type="ORF">AS031_17175</name>
</gene>
<evidence type="ECO:0000256" key="2">
    <source>
        <dbReference type="SAM" id="SignalP"/>
    </source>
</evidence>
<dbReference type="Proteomes" id="UP000053199">
    <property type="component" value="Unassembled WGS sequence"/>
</dbReference>
<feature type="signal peptide" evidence="2">
    <location>
        <begin position="1"/>
        <end position="25"/>
    </location>
</feature>
<dbReference type="AlphaFoldDB" id="A0A0V8I7P5"/>
<accession>A0A0V8I7P5</accession>
<feature type="chain" id="PRO_5039463393" description="Lipoprotein" evidence="2">
    <location>
        <begin position="26"/>
        <end position="244"/>
    </location>
</feature>
<dbReference type="STRING" id="993070.AS031_17175"/>
<proteinExistence type="predicted"/>
<comment type="caution">
    <text evidence="3">The sequence shown here is derived from an EMBL/GenBank/DDBJ whole genome shotgun (WGS) entry which is preliminary data.</text>
</comment>
<feature type="region of interest" description="Disordered" evidence="1">
    <location>
        <begin position="25"/>
        <end position="83"/>
    </location>
</feature>